<comment type="caution">
    <text evidence="3">The sequence shown here is derived from an EMBL/GenBank/DDBJ whole genome shotgun (WGS) entry which is preliminary data.</text>
</comment>
<dbReference type="PANTHER" id="PTHR45641">
    <property type="entry name" value="TETRATRICOPEPTIDE REPEAT PROTEIN (AFU_ORTHOLOGUE AFUA_6G03870)"/>
    <property type="match status" value="1"/>
</dbReference>
<organism evidence="3 4">
    <name type="scientific">Paramuricea clavata</name>
    <name type="common">Red gorgonian</name>
    <name type="synonym">Violescent sea-whip</name>
    <dbReference type="NCBI Taxonomy" id="317549"/>
    <lineage>
        <taxon>Eukaryota</taxon>
        <taxon>Metazoa</taxon>
        <taxon>Cnidaria</taxon>
        <taxon>Anthozoa</taxon>
        <taxon>Octocorallia</taxon>
        <taxon>Malacalcyonacea</taxon>
        <taxon>Plexauridae</taxon>
        <taxon>Paramuricea</taxon>
    </lineage>
</organism>
<dbReference type="Proteomes" id="UP001152795">
    <property type="component" value="Unassembled WGS sequence"/>
</dbReference>
<dbReference type="OrthoDB" id="19588at2759"/>
<dbReference type="PANTHER" id="PTHR45641:SF19">
    <property type="entry name" value="NEPHROCYSTIN-3"/>
    <property type="match status" value="1"/>
</dbReference>
<proteinExistence type="predicted"/>
<accession>A0A6S7HZN5</accession>
<evidence type="ECO:0000256" key="1">
    <source>
        <dbReference type="ARBA" id="ARBA00022737"/>
    </source>
</evidence>
<evidence type="ECO:0000256" key="2">
    <source>
        <dbReference type="ARBA" id="ARBA00022803"/>
    </source>
</evidence>
<dbReference type="Pfam" id="PF13424">
    <property type="entry name" value="TPR_12"/>
    <property type="match status" value="1"/>
</dbReference>
<dbReference type="SUPFAM" id="SSF48452">
    <property type="entry name" value="TPR-like"/>
    <property type="match status" value="3"/>
</dbReference>
<evidence type="ECO:0000313" key="3">
    <source>
        <dbReference type="EMBL" id="CAB4010207.1"/>
    </source>
</evidence>
<dbReference type="InterPro" id="IPR019734">
    <property type="entry name" value="TPR_rpt"/>
</dbReference>
<keyword evidence="1" id="KW-0677">Repeat</keyword>
<keyword evidence="2" id="KW-0802">TPR repeat</keyword>
<dbReference type="Pfam" id="PF13374">
    <property type="entry name" value="TPR_10"/>
    <property type="match status" value="1"/>
</dbReference>
<evidence type="ECO:0000313" key="4">
    <source>
        <dbReference type="Proteomes" id="UP001152795"/>
    </source>
</evidence>
<dbReference type="EMBL" id="CACRXK020006709">
    <property type="protein sequence ID" value="CAB4010207.1"/>
    <property type="molecule type" value="Genomic_DNA"/>
</dbReference>
<sequence length="1189" mass="136167">MLHCLDLCFPKKLKVYTSQIVCVSVVKPASGTFHASVRSSSGNQEETYALVIDQLRLLRNEYCHLSKAELSKVHFDTYVQLVINALKEVNFDTTSVDAIGQMTENDFPTEKVQKLCDCHVKELQAMNMFHESVEQKLSDIHEMMKNTSLGDKGEPGTLPKPHIPRSDPMFTGREDEIKQITDLITDQSTRLLNIWGSPGFENVVARVVRISFYVPLAMKILASSLVENSEDIANKMLDEFNFSENLLEQIDMHGYEEKMQKIFESVFERLTLHEKQALICLTACSSDAISEDAAIDVVSGEMGSTSKSVKSLGTLVKKAFIDKSLISKYYSIHPLIHSFLMDKGKQSDFETVLNSSRLRFCRYYLLLFERLNDDFLAGKLVDSPQLQDTMYHLSTAMFQSIANGSENCNDVFRILSKSEIFFFLINVPHSASQNIHKLYDLAIEKSKTLTNDFIYLKLHVSKYFQRIAFSLFVQDINVGIPKSVRENIVKLSDGTAAKLFCYEAIHDICNGMVVRNGIQQIEKYLDSLQDCANHLLFKCMCLQILVAYYSSLNQLDKSCKFREMAFDVCSKIGNLNLFLIDDCDHKTEDVNESLILFSYLFSMWSKTFSSAEIKRHVFNYVYKLQQQKEVEECSSYYVYQIICYCYYVVASLGVSFGQKPIMDENIESLHKLLIGFQDSSDVRDKAFCDISQKTMGMEYSIGHLLFSYHLKVEFTDDKDLSIEACRNALDLSLQHFGERHKHTAQCYSNIGVAENNAENYISSLHAFDQALEIMLTVNREPDDFKFLADLYLNKGGTHGRLGESKQAIECYEEALNIKAKNYDEESEEIAEILFLTGWLQYKRMKWTSALATLERALRTRIKLFSEKRCSYKNLVVNYHTVGCVYDCLGNDSESKLCFESALEILKTCADDRESKEYVFWIYLALLDLKLDENFYMEVLDASLPVINEYNKSLSPILYLRVCLNQLQLGKKEAGLAFLQKALDSHSDAIQREHADIREHTVWCYSAVVSKLIDTGEYKLAKNTLDRGLQIAESIPGGRKPSVIFRCYLLKGRIHIEEQEYALAIQSLQHAHLQFSEVSFETGDVFKEFHCRKLIALAHYHQGNYKDALCDVLSIIKDRLLEGSKDHADMYILVANIALKMKNKKLVVRNLHLAYEAYSKVLGKNHPKTRQTYMYIAYVEEYAQGYTCLS</sequence>
<dbReference type="Gene3D" id="1.25.40.10">
    <property type="entry name" value="Tetratricopeptide repeat domain"/>
    <property type="match status" value="2"/>
</dbReference>
<name>A0A6S7HZN5_PARCT</name>
<dbReference type="PROSITE" id="PS50005">
    <property type="entry name" value="TPR"/>
    <property type="match status" value="1"/>
</dbReference>
<gene>
    <name evidence="3" type="ORF">PACLA_8A022257</name>
</gene>
<dbReference type="InterPro" id="IPR011990">
    <property type="entry name" value="TPR-like_helical_dom_sf"/>
</dbReference>
<dbReference type="AlphaFoldDB" id="A0A6S7HZN5"/>
<keyword evidence="4" id="KW-1185">Reference proteome</keyword>
<protein>
    <submittedName>
        <fullName evidence="3">Nephrocystin-3, partial</fullName>
    </submittedName>
</protein>
<dbReference type="SMART" id="SM00028">
    <property type="entry name" value="TPR"/>
    <property type="match status" value="6"/>
</dbReference>
<reference evidence="3" key="1">
    <citation type="submission" date="2020-04" db="EMBL/GenBank/DDBJ databases">
        <authorList>
            <person name="Alioto T."/>
            <person name="Alioto T."/>
            <person name="Gomez Garrido J."/>
        </authorList>
    </citation>
    <scope>NUCLEOTIDE SEQUENCE</scope>
    <source>
        <strain evidence="3">A484AB</strain>
    </source>
</reference>